<organism evidence="3 4">
    <name type="scientific">Pandoraea anhela</name>
    <dbReference type="NCBI Taxonomy" id="2508295"/>
    <lineage>
        <taxon>Bacteria</taxon>
        <taxon>Pseudomonadati</taxon>
        <taxon>Pseudomonadota</taxon>
        <taxon>Betaproteobacteria</taxon>
        <taxon>Burkholderiales</taxon>
        <taxon>Burkholderiaceae</taxon>
        <taxon>Pandoraea</taxon>
    </lineage>
</organism>
<comment type="similarity">
    <text evidence="1">Belongs to the aspartate/glutamate racemases family.</text>
</comment>
<keyword evidence="4" id="KW-1185">Reference proteome</keyword>
<dbReference type="RefSeq" id="WP_150669742.1">
    <property type="nucleotide sequence ID" value="NZ_CABPSB010000011.1"/>
</dbReference>
<evidence type="ECO:0000313" key="4">
    <source>
        <dbReference type="Proteomes" id="UP000406256"/>
    </source>
</evidence>
<dbReference type="AlphaFoldDB" id="A0A5E4WC38"/>
<proteinExistence type="inferred from homology"/>
<dbReference type="EMBL" id="CABPSB010000011">
    <property type="protein sequence ID" value="VVE21234.1"/>
    <property type="molecule type" value="Genomic_DNA"/>
</dbReference>
<name>A0A5E4WC38_9BURK</name>
<dbReference type="SUPFAM" id="SSF53681">
    <property type="entry name" value="Aspartate/glutamate racemase"/>
    <property type="match status" value="2"/>
</dbReference>
<dbReference type="OrthoDB" id="9803739at2"/>
<dbReference type="PANTHER" id="PTHR21198">
    <property type="entry name" value="GLUTAMATE RACEMASE"/>
    <property type="match status" value="1"/>
</dbReference>
<dbReference type="InterPro" id="IPR001920">
    <property type="entry name" value="Asp/Glu_race"/>
</dbReference>
<dbReference type="InterPro" id="IPR004380">
    <property type="entry name" value="Asp_race"/>
</dbReference>
<evidence type="ECO:0000256" key="1">
    <source>
        <dbReference type="ARBA" id="ARBA00007847"/>
    </source>
</evidence>
<sequence>MTTDFSGRFLGVLGGMGPLAGTYFVQRLIALTPATRDQEHVPTILWSDPRIPERPAGFERRGEDPLPWLINGVSQLTRCGAGAIAIPCNTAHLWHEQMSAATNIPVLHIVGSVCEELQRRHLQNASIGLMATAATTRAGMYQRIMARDGLRCLVSQTPEFERLCAQAIDLVKRNQADAAFDAAAKCVEMLADLGADVVVLGCTELPLALPYARRTSLRLPVIDSIDTLASSALRWWRQSDPHDAPFAPLHTASKPGV</sequence>
<dbReference type="Pfam" id="PF01177">
    <property type="entry name" value="Asp_Glu_race"/>
    <property type="match status" value="1"/>
</dbReference>
<evidence type="ECO:0000256" key="2">
    <source>
        <dbReference type="ARBA" id="ARBA00023235"/>
    </source>
</evidence>
<dbReference type="Proteomes" id="UP000406256">
    <property type="component" value="Unassembled WGS sequence"/>
</dbReference>
<accession>A0A5E4WC38</accession>
<reference evidence="3 4" key="1">
    <citation type="submission" date="2019-08" db="EMBL/GenBank/DDBJ databases">
        <authorList>
            <person name="Peeters C."/>
        </authorList>
    </citation>
    <scope>NUCLEOTIDE SEQUENCE [LARGE SCALE GENOMIC DNA]</scope>
    <source>
        <strain evidence="3 4">LMG 31108</strain>
    </source>
</reference>
<gene>
    <name evidence="3" type="ORF">PAN31108_03139</name>
</gene>
<dbReference type="EC" id="5.1.1.13" evidence="3"/>
<dbReference type="Gene3D" id="3.40.50.1860">
    <property type="match status" value="2"/>
</dbReference>
<keyword evidence="2 3" id="KW-0413">Isomerase</keyword>
<dbReference type="PANTHER" id="PTHR21198:SF7">
    <property type="entry name" value="ASPARTATE-GLUTAMATE RACEMASE FAMILY"/>
    <property type="match status" value="1"/>
</dbReference>
<dbReference type="GO" id="GO:0047689">
    <property type="term" value="F:aspartate racemase activity"/>
    <property type="evidence" value="ECO:0007669"/>
    <property type="project" value="UniProtKB-EC"/>
</dbReference>
<dbReference type="NCBIfam" id="TIGR00035">
    <property type="entry name" value="asp_race"/>
    <property type="match status" value="1"/>
</dbReference>
<dbReference type="InterPro" id="IPR015942">
    <property type="entry name" value="Asp/Glu/hydantoin_racemase"/>
</dbReference>
<evidence type="ECO:0000313" key="3">
    <source>
        <dbReference type="EMBL" id="VVE21234.1"/>
    </source>
</evidence>
<protein>
    <submittedName>
        <fullName evidence="3">Aspartate racemase</fullName>
        <ecNumber evidence="3">5.1.1.13</ecNumber>
    </submittedName>
</protein>